<sequence length="123" mass="13740">MSAYDSYQDIEETGYHTQAAPDALFNDEAFKARARHISGSYFADAPSWAWATAHTDQFDTLAQEHAEQASAAAGPWFSRRYLLAGAEAVVTLWSRAAERVHIWEYRPATADEIAGYLNHVHGH</sequence>
<reference evidence="1 2" key="1">
    <citation type="journal article" date="2013" name="Genome Announc.">
        <title>Genome Sequence of an Epidemic Isolate of Mycobacterium abscessus subsp. bolletii from Rio de Janeiro, Brazil.</title>
        <authorList>
            <person name="Davidson R.M."/>
            <person name="Reynolds P.R."/>
            <person name="Farias-Hesson E."/>
            <person name="Duarte R.S."/>
            <person name="Jackson M."/>
            <person name="Strong M."/>
        </authorList>
    </citation>
    <scope>NUCLEOTIDE SEQUENCE [LARGE SCALE GENOMIC DNA]</scope>
    <source>
        <strain evidence="1 2">CRM-0020</strain>
    </source>
</reference>
<dbReference type="AlphaFoldDB" id="A0A829HNW5"/>
<dbReference type="Proteomes" id="UP000014969">
    <property type="component" value="Unassembled WGS sequence"/>
</dbReference>
<evidence type="ECO:0000313" key="1">
    <source>
        <dbReference type="EMBL" id="EPQ21035.1"/>
    </source>
</evidence>
<protein>
    <submittedName>
        <fullName evidence="1">Uncharacterized protein</fullName>
    </submittedName>
</protein>
<name>A0A829HNW5_9MYCO</name>
<gene>
    <name evidence="1" type="ORF">J108_23790</name>
</gene>
<evidence type="ECO:0000313" key="2">
    <source>
        <dbReference type="Proteomes" id="UP000014969"/>
    </source>
</evidence>
<dbReference type="RefSeq" id="WP_020724527.1">
    <property type="nucleotide sequence ID" value="NZ_ATFQ01000040.1"/>
</dbReference>
<dbReference type="EMBL" id="ATFQ01000040">
    <property type="protein sequence ID" value="EPQ21035.1"/>
    <property type="molecule type" value="Genomic_DNA"/>
</dbReference>
<organism evidence="1 2">
    <name type="scientific">Mycobacteroides abscessus subsp. bolletii CRM-0020</name>
    <dbReference type="NCBI Taxonomy" id="1306401"/>
    <lineage>
        <taxon>Bacteria</taxon>
        <taxon>Bacillati</taxon>
        <taxon>Actinomycetota</taxon>
        <taxon>Actinomycetes</taxon>
        <taxon>Mycobacteriales</taxon>
        <taxon>Mycobacteriaceae</taxon>
        <taxon>Mycobacteroides</taxon>
        <taxon>Mycobacteroides abscessus</taxon>
    </lineage>
</organism>
<proteinExistence type="predicted"/>
<comment type="caution">
    <text evidence="1">The sequence shown here is derived from an EMBL/GenBank/DDBJ whole genome shotgun (WGS) entry which is preliminary data.</text>
</comment>
<accession>A0A829HNW5</accession>